<evidence type="ECO:0000313" key="2">
    <source>
        <dbReference type="EMBL" id="VVC26580.1"/>
    </source>
</evidence>
<accession>A0A5E4M702</accession>
<organism evidence="2 3">
    <name type="scientific">Cinara cedri</name>
    <dbReference type="NCBI Taxonomy" id="506608"/>
    <lineage>
        <taxon>Eukaryota</taxon>
        <taxon>Metazoa</taxon>
        <taxon>Ecdysozoa</taxon>
        <taxon>Arthropoda</taxon>
        <taxon>Hexapoda</taxon>
        <taxon>Insecta</taxon>
        <taxon>Pterygota</taxon>
        <taxon>Neoptera</taxon>
        <taxon>Paraneoptera</taxon>
        <taxon>Hemiptera</taxon>
        <taxon>Sternorrhyncha</taxon>
        <taxon>Aphidomorpha</taxon>
        <taxon>Aphidoidea</taxon>
        <taxon>Aphididae</taxon>
        <taxon>Lachninae</taxon>
        <taxon>Cinara</taxon>
    </lineage>
</organism>
<sequence length="109" mass="12424">MPRQINGGNYVTANCNPFSKYTERNLKNTRLSKHGLLVRKVIEENPVWRRPLGRPLWLTMAKSVPGSRNSIKEERRDICITPSPSSEKTDQSDSCTEGPVMRTNVQIIQ</sequence>
<dbReference type="Proteomes" id="UP000325440">
    <property type="component" value="Unassembled WGS sequence"/>
</dbReference>
<evidence type="ECO:0000256" key="1">
    <source>
        <dbReference type="SAM" id="MobiDB-lite"/>
    </source>
</evidence>
<proteinExistence type="predicted"/>
<protein>
    <submittedName>
        <fullName evidence="2">Uncharacterized protein</fullName>
    </submittedName>
</protein>
<evidence type="ECO:0000313" key="3">
    <source>
        <dbReference type="Proteomes" id="UP000325440"/>
    </source>
</evidence>
<name>A0A5E4M702_9HEMI</name>
<dbReference type="EMBL" id="CABPRJ010000038">
    <property type="protein sequence ID" value="VVC26580.1"/>
    <property type="molecule type" value="Genomic_DNA"/>
</dbReference>
<dbReference type="AlphaFoldDB" id="A0A5E4M702"/>
<gene>
    <name evidence="2" type="ORF">CINCED_3A010588</name>
</gene>
<reference evidence="2 3" key="1">
    <citation type="submission" date="2019-08" db="EMBL/GenBank/DDBJ databases">
        <authorList>
            <person name="Alioto T."/>
            <person name="Alioto T."/>
            <person name="Gomez Garrido J."/>
        </authorList>
    </citation>
    <scope>NUCLEOTIDE SEQUENCE [LARGE SCALE GENOMIC DNA]</scope>
</reference>
<keyword evidence="3" id="KW-1185">Reference proteome</keyword>
<feature type="region of interest" description="Disordered" evidence="1">
    <location>
        <begin position="66"/>
        <end position="109"/>
    </location>
</feature>